<reference evidence="2 3" key="1">
    <citation type="submission" date="2016-01" db="EMBL/GenBank/DDBJ databases">
        <title>Investigation of taxonomic status of Bacillus aminovorans.</title>
        <authorList>
            <person name="Verma A."/>
            <person name="Pal Y."/>
            <person name="Krishnamurthi S."/>
        </authorList>
    </citation>
    <scope>NUCLEOTIDE SEQUENCE [LARGE SCALE GENOMIC DNA]</scope>
    <source>
        <strain evidence="2 3">DSM 4337</strain>
    </source>
</reference>
<name>A0A177KN05_9BACI</name>
<evidence type="ECO:0000313" key="2">
    <source>
        <dbReference type="EMBL" id="OAH54752.1"/>
    </source>
</evidence>
<keyword evidence="1" id="KW-1133">Transmembrane helix</keyword>
<sequence>MTSSKFRLIYRIVLIIFALVYGIMAYPDGWSRFALLIAVIAIFMTFEDVLMKKAKKQQRVAFVIIFVLAFFATFYFAFLA</sequence>
<feature type="transmembrane region" description="Helical" evidence="1">
    <location>
        <begin position="9"/>
        <end position="27"/>
    </location>
</feature>
<feature type="transmembrane region" description="Helical" evidence="1">
    <location>
        <begin position="33"/>
        <end position="51"/>
    </location>
</feature>
<accession>A0A177KN05</accession>
<protein>
    <recommendedName>
        <fullName evidence="4">DUF3953 domain-containing protein</fullName>
    </recommendedName>
</protein>
<evidence type="ECO:0000313" key="3">
    <source>
        <dbReference type="Proteomes" id="UP000077271"/>
    </source>
</evidence>
<organism evidence="2 3">
    <name type="scientific">Domibacillus aminovorans</name>
    <dbReference type="NCBI Taxonomy" id="29332"/>
    <lineage>
        <taxon>Bacteria</taxon>
        <taxon>Bacillati</taxon>
        <taxon>Bacillota</taxon>
        <taxon>Bacilli</taxon>
        <taxon>Bacillales</taxon>
        <taxon>Bacillaceae</taxon>
        <taxon>Domibacillus</taxon>
    </lineage>
</organism>
<proteinExistence type="predicted"/>
<dbReference type="Proteomes" id="UP000077271">
    <property type="component" value="Unassembled WGS sequence"/>
</dbReference>
<evidence type="ECO:0008006" key="4">
    <source>
        <dbReference type="Google" id="ProtNLM"/>
    </source>
</evidence>
<evidence type="ECO:0000256" key="1">
    <source>
        <dbReference type="SAM" id="Phobius"/>
    </source>
</evidence>
<comment type="caution">
    <text evidence="2">The sequence shown here is derived from an EMBL/GenBank/DDBJ whole genome shotgun (WGS) entry which is preliminary data.</text>
</comment>
<dbReference type="AlphaFoldDB" id="A0A177KN05"/>
<keyword evidence="1" id="KW-0472">Membrane</keyword>
<gene>
    <name evidence="2" type="ORF">AWH48_09220</name>
</gene>
<dbReference type="RefSeq" id="WP_018394450.1">
    <property type="nucleotide sequence ID" value="NZ_LQWZ01000033.1"/>
</dbReference>
<dbReference type="OrthoDB" id="2973574at2"/>
<feature type="transmembrane region" description="Helical" evidence="1">
    <location>
        <begin position="60"/>
        <end position="78"/>
    </location>
</feature>
<keyword evidence="1" id="KW-0812">Transmembrane</keyword>
<dbReference type="EMBL" id="LQWZ01000033">
    <property type="protein sequence ID" value="OAH54752.1"/>
    <property type="molecule type" value="Genomic_DNA"/>
</dbReference>